<dbReference type="RefSeq" id="WP_246227693.1">
    <property type="nucleotide sequence ID" value="NZ_AP022596.1"/>
</dbReference>
<dbReference type="AlphaFoldDB" id="A0A7I7T020"/>
<dbReference type="Gene3D" id="2.60.40.2880">
    <property type="entry name" value="MmpS1-5, C-terminal soluble domain"/>
    <property type="match status" value="1"/>
</dbReference>
<keyword evidence="3" id="KW-1185">Reference proteome</keyword>
<evidence type="ECO:0000313" key="3">
    <source>
        <dbReference type="Proteomes" id="UP000467148"/>
    </source>
</evidence>
<keyword evidence="1" id="KW-0732">Signal</keyword>
<dbReference type="KEGG" id="mhev:MHEL_09070"/>
<protein>
    <submittedName>
        <fullName evidence="2">Uncharacterized protein</fullName>
    </submittedName>
</protein>
<organism evidence="2 3">
    <name type="scientific">Mycolicibacterium helvum</name>
    <dbReference type="NCBI Taxonomy" id="1534349"/>
    <lineage>
        <taxon>Bacteria</taxon>
        <taxon>Bacillati</taxon>
        <taxon>Actinomycetota</taxon>
        <taxon>Actinomycetes</taxon>
        <taxon>Mycobacteriales</taxon>
        <taxon>Mycobacteriaceae</taxon>
        <taxon>Mycolicibacterium</taxon>
    </lineage>
</organism>
<dbReference type="InterPro" id="IPR038468">
    <property type="entry name" value="MmpS_C"/>
</dbReference>
<dbReference type="Proteomes" id="UP000467148">
    <property type="component" value="Chromosome"/>
</dbReference>
<accession>A0A7I7T020</accession>
<proteinExistence type="predicted"/>
<gene>
    <name evidence="2" type="ORF">MHEL_09070</name>
</gene>
<evidence type="ECO:0000256" key="1">
    <source>
        <dbReference type="SAM" id="SignalP"/>
    </source>
</evidence>
<name>A0A7I7T020_9MYCO</name>
<dbReference type="EMBL" id="AP022596">
    <property type="protein sequence ID" value="BBY62664.1"/>
    <property type="molecule type" value="Genomic_DNA"/>
</dbReference>
<reference evidence="2 3" key="1">
    <citation type="journal article" date="2019" name="Emerg. Microbes Infect.">
        <title>Comprehensive subspecies identification of 175 nontuberculous mycobacteria species based on 7547 genomic profiles.</title>
        <authorList>
            <person name="Matsumoto Y."/>
            <person name="Kinjo T."/>
            <person name="Motooka D."/>
            <person name="Nabeya D."/>
            <person name="Jung N."/>
            <person name="Uechi K."/>
            <person name="Horii T."/>
            <person name="Iida T."/>
            <person name="Fujita J."/>
            <person name="Nakamura S."/>
        </authorList>
    </citation>
    <scope>NUCLEOTIDE SEQUENCE [LARGE SCALE GENOMIC DNA]</scope>
    <source>
        <strain evidence="2 3">JCM 30396</strain>
    </source>
</reference>
<feature type="chain" id="PRO_5029441993" evidence="1">
    <location>
        <begin position="32"/>
        <end position="131"/>
    </location>
</feature>
<evidence type="ECO:0000313" key="2">
    <source>
        <dbReference type="EMBL" id="BBY62664.1"/>
    </source>
</evidence>
<feature type="signal peptide" evidence="1">
    <location>
        <begin position="1"/>
        <end position="31"/>
    </location>
</feature>
<sequence length="131" mass="13842">MTRGRAARLGPILAVAAVVGTGQASIPLAHAADTVTYEIDSDTIAVVDVEFMQPGGRVLVTGVSLPWRIDVPLDDARGPTGTGAQLRADWRRIRSPAKWVTVRIFANGEMLCESVLDVGNATCYGNTPHSG</sequence>